<dbReference type="KEGG" id="lcre:Pla8534_63640"/>
<dbReference type="AlphaFoldDB" id="A0A518E320"/>
<dbReference type="RefSeq" id="WP_145057798.1">
    <property type="nucleotide sequence ID" value="NZ_CP036433.1"/>
</dbReference>
<evidence type="ECO:0000313" key="2">
    <source>
        <dbReference type="EMBL" id="QDU98495.1"/>
    </source>
</evidence>
<dbReference type="EMBL" id="CP036433">
    <property type="protein sequence ID" value="QDU98495.1"/>
    <property type="molecule type" value="Genomic_DNA"/>
</dbReference>
<dbReference type="Proteomes" id="UP000317648">
    <property type="component" value="Chromosome"/>
</dbReference>
<organism evidence="2 3">
    <name type="scientific">Lignipirellula cremea</name>
    <dbReference type="NCBI Taxonomy" id="2528010"/>
    <lineage>
        <taxon>Bacteria</taxon>
        <taxon>Pseudomonadati</taxon>
        <taxon>Planctomycetota</taxon>
        <taxon>Planctomycetia</taxon>
        <taxon>Pirellulales</taxon>
        <taxon>Pirellulaceae</taxon>
        <taxon>Lignipirellula</taxon>
    </lineage>
</organism>
<accession>A0A518E320</accession>
<sequence length="59" mass="6564">MITSTAIPPDALARKQKPARPVSRPLPQKVSRPLPPETDKAALTVRQQCVARREPFPFC</sequence>
<proteinExistence type="predicted"/>
<gene>
    <name evidence="2" type="ORF">Pla8534_63640</name>
</gene>
<reference evidence="2 3" key="1">
    <citation type="submission" date="2019-02" db="EMBL/GenBank/DDBJ databases">
        <title>Deep-cultivation of Planctomycetes and their phenomic and genomic characterization uncovers novel biology.</title>
        <authorList>
            <person name="Wiegand S."/>
            <person name="Jogler M."/>
            <person name="Boedeker C."/>
            <person name="Pinto D."/>
            <person name="Vollmers J."/>
            <person name="Rivas-Marin E."/>
            <person name="Kohn T."/>
            <person name="Peeters S.H."/>
            <person name="Heuer A."/>
            <person name="Rast P."/>
            <person name="Oberbeckmann S."/>
            <person name="Bunk B."/>
            <person name="Jeske O."/>
            <person name="Meyerdierks A."/>
            <person name="Storesund J.E."/>
            <person name="Kallscheuer N."/>
            <person name="Luecker S."/>
            <person name="Lage O.M."/>
            <person name="Pohl T."/>
            <person name="Merkel B.J."/>
            <person name="Hornburger P."/>
            <person name="Mueller R.-W."/>
            <person name="Bruemmer F."/>
            <person name="Labrenz M."/>
            <person name="Spormann A.M."/>
            <person name="Op den Camp H."/>
            <person name="Overmann J."/>
            <person name="Amann R."/>
            <person name="Jetten M.S.M."/>
            <person name="Mascher T."/>
            <person name="Medema M.H."/>
            <person name="Devos D.P."/>
            <person name="Kaster A.-K."/>
            <person name="Ovreas L."/>
            <person name="Rohde M."/>
            <person name="Galperin M.Y."/>
            <person name="Jogler C."/>
        </authorList>
    </citation>
    <scope>NUCLEOTIDE SEQUENCE [LARGE SCALE GENOMIC DNA]</scope>
    <source>
        <strain evidence="2 3">Pla85_3_4</strain>
    </source>
</reference>
<protein>
    <submittedName>
        <fullName evidence="2">Uncharacterized protein</fullName>
    </submittedName>
</protein>
<feature type="region of interest" description="Disordered" evidence="1">
    <location>
        <begin position="1"/>
        <end position="41"/>
    </location>
</feature>
<name>A0A518E320_9BACT</name>
<keyword evidence="3" id="KW-1185">Reference proteome</keyword>
<evidence type="ECO:0000313" key="3">
    <source>
        <dbReference type="Proteomes" id="UP000317648"/>
    </source>
</evidence>
<evidence type="ECO:0000256" key="1">
    <source>
        <dbReference type="SAM" id="MobiDB-lite"/>
    </source>
</evidence>